<dbReference type="AlphaFoldDB" id="A0A6B8M5B0"/>
<proteinExistence type="predicted"/>
<evidence type="ECO:0000313" key="3">
    <source>
        <dbReference type="Proteomes" id="UP000422569"/>
    </source>
</evidence>
<geneLocation type="plasmid" evidence="2">
    <name>unnamed2</name>
</geneLocation>
<protein>
    <submittedName>
        <fullName evidence="2">PRC-barrel domain containing protein</fullName>
    </submittedName>
</protein>
<dbReference type="PANTHER" id="PTHR36505:SF1">
    <property type="entry name" value="BLR1072 PROTEIN"/>
    <property type="match status" value="1"/>
</dbReference>
<reference evidence="2 3" key="1">
    <citation type="submission" date="2019-09" db="EMBL/GenBank/DDBJ databases">
        <title>Isolation and complete genome sequencing of Methylocystis species.</title>
        <authorList>
            <person name="Rumah B.L."/>
            <person name="Stead C.E."/>
            <person name="Stevens B.C."/>
            <person name="Minton N.P."/>
            <person name="Grosse-Honebrink A."/>
            <person name="Zhang Y."/>
        </authorList>
    </citation>
    <scope>NUCLEOTIDE SEQUENCE [LARGE SCALE GENOMIC DNA]</scope>
    <source>
        <strain evidence="2 3">BRCS2</strain>
        <plasmid evidence="2 3">unnamed2</plasmid>
    </source>
</reference>
<dbReference type="Pfam" id="PF05239">
    <property type="entry name" value="PRC"/>
    <property type="match status" value="1"/>
</dbReference>
<gene>
    <name evidence="2" type="ORF">F7D14_21770</name>
</gene>
<dbReference type="EMBL" id="CP044333">
    <property type="protein sequence ID" value="QGN00188.1"/>
    <property type="molecule type" value="Genomic_DNA"/>
</dbReference>
<dbReference type="KEGG" id="mpar:F7D14_21770"/>
<accession>A0A6B8M5B0</accession>
<evidence type="ECO:0000313" key="2">
    <source>
        <dbReference type="EMBL" id="QGN00188.1"/>
    </source>
</evidence>
<dbReference type="Gene3D" id="2.30.30.240">
    <property type="entry name" value="PRC-barrel domain"/>
    <property type="match status" value="1"/>
</dbReference>
<name>A0A6B8M5B0_9HYPH</name>
<dbReference type="InterPro" id="IPR027275">
    <property type="entry name" value="PRC-brl_dom"/>
</dbReference>
<sequence length="138" mass="15441">MSLLRQSASPTSPAGRFKVNLISSEHIDNAAVFDPCGKEIGQIDHLMIDMASGRLLYAVVDFCGFVCLHPGHHPMPWNALKVDKGRRGYVTDASQELVESSPGYSDESWMDREWETRVHQHYHAEPYLREGGAKATTQ</sequence>
<dbReference type="SUPFAM" id="SSF50346">
    <property type="entry name" value="PRC-barrel domain"/>
    <property type="match status" value="1"/>
</dbReference>
<keyword evidence="3" id="KW-1185">Reference proteome</keyword>
<feature type="domain" description="PRC-barrel" evidence="1">
    <location>
        <begin position="29"/>
        <end position="97"/>
    </location>
</feature>
<keyword evidence="2" id="KW-0614">Plasmid</keyword>
<evidence type="ECO:0000259" key="1">
    <source>
        <dbReference type="Pfam" id="PF05239"/>
    </source>
</evidence>
<organism evidence="2 3">
    <name type="scientific">Methylocystis parvus</name>
    <dbReference type="NCBI Taxonomy" id="134"/>
    <lineage>
        <taxon>Bacteria</taxon>
        <taxon>Pseudomonadati</taxon>
        <taxon>Pseudomonadota</taxon>
        <taxon>Alphaproteobacteria</taxon>
        <taxon>Hyphomicrobiales</taxon>
        <taxon>Methylocystaceae</taxon>
        <taxon>Methylocystis</taxon>
    </lineage>
</organism>
<dbReference type="RefSeq" id="WP_051001134.1">
    <property type="nucleotide sequence ID" value="NZ_CP044333.1"/>
</dbReference>
<dbReference type="Proteomes" id="UP000422569">
    <property type="component" value="Plasmid unnamed2"/>
</dbReference>
<dbReference type="InterPro" id="IPR011033">
    <property type="entry name" value="PRC_barrel-like_sf"/>
</dbReference>
<dbReference type="PANTHER" id="PTHR36505">
    <property type="entry name" value="BLR1072 PROTEIN"/>
    <property type="match status" value="1"/>
</dbReference>